<sequence length="85" mass="9295">MLALQPHQPHHLQPRLTRPGGHVRDQSALAHPWVPDHQQVTAPAAHLTELPLGTAACRTGLVSGCPPVHEVIQLPRLTTSSHQRH</sequence>
<gene>
    <name evidence="2" type="ORF">GCM10010345_84550</name>
</gene>
<proteinExistence type="predicted"/>
<organism evidence="2 3">
    <name type="scientific">Streptomyces canarius</name>
    <dbReference type="NCBI Taxonomy" id="285453"/>
    <lineage>
        <taxon>Bacteria</taxon>
        <taxon>Bacillati</taxon>
        <taxon>Actinomycetota</taxon>
        <taxon>Actinomycetes</taxon>
        <taxon>Kitasatosporales</taxon>
        <taxon>Streptomycetaceae</taxon>
        <taxon>Streptomyces</taxon>
    </lineage>
</organism>
<evidence type="ECO:0000313" key="3">
    <source>
        <dbReference type="Proteomes" id="UP000653644"/>
    </source>
</evidence>
<protein>
    <submittedName>
        <fullName evidence="2">Uncharacterized protein</fullName>
    </submittedName>
</protein>
<feature type="region of interest" description="Disordered" evidence="1">
    <location>
        <begin position="1"/>
        <end position="29"/>
    </location>
</feature>
<name>A0ABQ3D9W6_9ACTN</name>
<dbReference type="EMBL" id="BMVN01000063">
    <property type="protein sequence ID" value="GHA67927.1"/>
    <property type="molecule type" value="Genomic_DNA"/>
</dbReference>
<dbReference type="Proteomes" id="UP000653644">
    <property type="component" value="Unassembled WGS sequence"/>
</dbReference>
<comment type="caution">
    <text evidence="2">The sequence shown here is derived from an EMBL/GenBank/DDBJ whole genome shotgun (WGS) entry which is preliminary data.</text>
</comment>
<reference evidence="3" key="1">
    <citation type="journal article" date="2019" name="Int. J. Syst. Evol. Microbiol.">
        <title>The Global Catalogue of Microorganisms (GCM) 10K type strain sequencing project: providing services to taxonomists for standard genome sequencing and annotation.</title>
        <authorList>
            <consortium name="The Broad Institute Genomics Platform"/>
            <consortium name="The Broad Institute Genome Sequencing Center for Infectious Disease"/>
            <person name="Wu L."/>
            <person name="Ma J."/>
        </authorList>
    </citation>
    <scope>NUCLEOTIDE SEQUENCE [LARGE SCALE GENOMIC DNA]</scope>
    <source>
        <strain evidence="3">JCM 4733</strain>
    </source>
</reference>
<evidence type="ECO:0000313" key="2">
    <source>
        <dbReference type="EMBL" id="GHA67927.1"/>
    </source>
</evidence>
<evidence type="ECO:0000256" key="1">
    <source>
        <dbReference type="SAM" id="MobiDB-lite"/>
    </source>
</evidence>
<keyword evidence="3" id="KW-1185">Reference proteome</keyword>
<accession>A0ABQ3D9W6</accession>